<evidence type="ECO:0000259" key="1">
    <source>
        <dbReference type="PROSITE" id="PS50910"/>
    </source>
</evidence>
<dbReference type="EMBL" id="CACRUB010000045">
    <property type="protein sequence ID" value="VYU49242.1"/>
    <property type="molecule type" value="Genomic_DNA"/>
</dbReference>
<feature type="domain" description="HEPN" evidence="1">
    <location>
        <begin position="11"/>
        <end position="118"/>
    </location>
</feature>
<organism evidence="2">
    <name type="scientific">Flavonifractor plautii</name>
    <name type="common">Fusobacterium plautii</name>
    <dbReference type="NCBI Taxonomy" id="292800"/>
    <lineage>
        <taxon>Bacteria</taxon>
        <taxon>Bacillati</taxon>
        <taxon>Bacillota</taxon>
        <taxon>Clostridia</taxon>
        <taxon>Eubacteriales</taxon>
        <taxon>Oscillospiraceae</taxon>
        <taxon>Flavonifractor</taxon>
    </lineage>
</organism>
<name>A0A6N3FAU2_FLAPL</name>
<accession>A0A6N3FAU2</accession>
<dbReference type="Pfam" id="PF05168">
    <property type="entry name" value="HEPN"/>
    <property type="match status" value="1"/>
</dbReference>
<evidence type="ECO:0000313" key="2">
    <source>
        <dbReference type="EMBL" id="VYU49242.1"/>
    </source>
</evidence>
<sequence length="144" mass="16237">MGSQSLSREWLDFAHMDLSSAEFLLGMHPLPVEIICYHCEQAAEKFLKAVLIYYGVEAPKTHDLVLLCKLCVQLDQSWEQMIDACVELSPYGVQVRYPSDMELNESDVSSALRACRKIGEFVQQQLDFGQSNAPEEFSGPNLSM</sequence>
<dbReference type="Gene3D" id="1.20.120.330">
    <property type="entry name" value="Nucleotidyltransferases domain 2"/>
    <property type="match status" value="1"/>
</dbReference>
<dbReference type="PROSITE" id="PS50910">
    <property type="entry name" value="HEPN"/>
    <property type="match status" value="1"/>
</dbReference>
<dbReference type="AlphaFoldDB" id="A0A6N3FAU2"/>
<proteinExistence type="predicted"/>
<dbReference type="SUPFAM" id="SSF81593">
    <property type="entry name" value="Nucleotidyltransferase substrate binding subunit/domain"/>
    <property type="match status" value="1"/>
</dbReference>
<dbReference type="InterPro" id="IPR007842">
    <property type="entry name" value="HEPN_dom"/>
</dbReference>
<protein>
    <submittedName>
        <fullName evidence="2">HEPN domain protein</fullName>
    </submittedName>
</protein>
<dbReference type="RefSeq" id="WP_035299850.1">
    <property type="nucleotide sequence ID" value="NZ_AP031431.1"/>
</dbReference>
<gene>
    <name evidence="2" type="ORF">FPLFYP42_00011</name>
</gene>
<reference evidence="2" key="1">
    <citation type="submission" date="2019-11" db="EMBL/GenBank/DDBJ databases">
        <authorList>
            <person name="Feng L."/>
        </authorList>
    </citation>
    <scope>NUCLEOTIDE SEQUENCE</scope>
    <source>
        <strain evidence="2">FplautiiLFYP42</strain>
    </source>
</reference>
<dbReference type="SMART" id="SM00748">
    <property type="entry name" value="HEPN"/>
    <property type="match status" value="1"/>
</dbReference>